<dbReference type="AlphaFoldDB" id="A0A653RN58"/>
<evidence type="ECO:0000313" key="3">
    <source>
        <dbReference type="EMBL" id="VXB56988.1"/>
    </source>
</evidence>
<sequence length="295" mass="34243">MIFFSYLFSFFIKAYDREKRIERIFTSMNQHNIQFSKLANFREVGGLQTTDQMVIKQGMIYRSADLSRLTKQDILTFSTLGIQTICDLRTSSERKSHPPKIMEHDKIVHIPMQPDSMMPSKWTMFRMLIAEGKSLSFTPIMKEVYQSMLYERKKEIQQLFTLLSDEKNYPLMLHCTSGKDRTGFLSALIQLAAGVPVHTVLSEYMRSNEGVKMLVKRQERFVRMMSLYRVSKEQIQPLLGVQQDYLEDVLKEMMDTYGSAERYLLEACDVPKAQLLKMKNILLTPSAGIPSQNAE</sequence>
<evidence type="ECO:0000313" key="4">
    <source>
        <dbReference type="Proteomes" id="UP000433089"/>
    </source>
</evidence>
<feature type="domain" description="Tyrosine specific protein phosphatases" evidence="2">
    <location>
        <begin position="135"/>
        <end position="229"/>
    </location>
</feature>
<comment type="similarity">
    <text evidence="1">Belongs to the protein-tyrosine phosphatase family.</text>
</comment>
<proteinExistence type="inferred from homology"/>
<dbReference type="GO" id="GO:0004721">
    <property type="term" value="F:phosphoprotein phosphatase activity"/>
    <property type="evidence" value="ECO:0007669"/>
    <property type="project" value="InterPro"/>
</dbReference>
<dbReference type="InterPro" id="IPR016130">
    <property type="entry name" value="Tyr_Pase_AS"/>
</dbReference>
<reference evidence="3 4" key="1">
    <citation type="submission" date="2019-10" db="EMBL/GenBank/DDBJ databases">
        <authorList>
            <person name="Karimi E."/>
        </authorList>
    </citation>
    <scope>NUCLEOTIDE SEQUENCE [LARGE SCALE GENOMIC DNA]</scope>
    <source>
        <strain evidence="3">Bacillus sp. 348</strain>
    </source>
</reference>
<dbReference type="PROSITE" id="PS00383">
    <property type="entry name" value="TYR_PHOSPHATASE_1"/>
    <property type="match status" value="1"/>
</dbReference>
<evidence type="ECO:0000259" key="2">
    <source>
        <dbReference type="PROSITE" id="PS50056"/>
    </source>
</evidence>
<dbReference type="PROSITE" id="PS50056">
    <property type="entry name" value="TYR_PHOSPHATASE_2"/>
    <property type="match status" value="1"/>
</dbReference>
<dbReference type="InterPro" id="IPR000387">
    <property type="entry name" value="Tyr_Pase_dom"/>
</dbReference>
<dbReference type="InterPro" id="IPR026893">
    <property type="entry name" value="Tyr/Ser_Pase_IphP-type"/>
</dbReference>
<dbReference type="SUPFAM" id="SSF52799">
    <property type="entry name" value="(Phosphotyrosine protein) phosphatases II"/>
    <property type="match status" value="1"/>
</dbReference>
<dbReference type="Gene3D" id="3.90.190.10">
    <property type="entry name" value="Protein tyrosine phosphatase superfamily"/>
    <property type="match status" value="1"/>
</dbReference>
<dbReference type="PANTHER" id="PTHR31126">
    <property type="entry name" value="TYROSINE-PROTEIN PHOSPHATASE"/>
    <property type="match status" value="1"/>
</dbReference>
<organism evidence="3 4">
    <name type="scientific">Bacillus altitudinis</name>
    <dbReference type="NCBI Taxonomy" id="293387"/>
    <lineage>
        <taxon>Bacteria</taxon>
        <taxon>Bacillati</taxon>
        <taxon>Bacillota</taxon>
        <taxon>Bacilli</taxon>
        <taxon>Bacillales</taxon>
        <taxon>Bacillaceae</taxon>
        <taxon>Bacillus</taxon>
    </lineage>
</organism>
<dbReference type="RefSeq" id="WP_061419284.1">
    <property type="nucleotide sequence ID" value="NZ_JAFKOO010000008.1"/>
</dbReference>
<protein>
    <submittedName>
        <fullName evidence="3">Protein-tyrosine-phosphatase</fullName>
    </submittedName>
</protein>
<accession>A0A653RN58</accession>
<dbReference type="Pfam" id="PF13350">
    <property type="entry name" value="Y_phosphatase3"/>
    <property type="match status" value="1"/>
</dbReference>
<name>A0A653RN58_BACAB</name>
<evidence type="ECO:0000256" key="1">
    <source>
        <dbReference type="ARBA" id="ARBA00009580"/>
    </source>
</evidence>
<dbReference type="EMBL" id="CABWLH010000009">
    <property type="protein sequence ID" value="VXB56988.1"/>
    <property type="molecule type" value="Genomic_DNA"/>
</dbReference>
<gene>
    <name evidence="3" type="ORF">BACI348_41035</name>
</gene>
<dbReference type="Proteomes" id="UP000433089">
    <property type="component" value="Unassembled WGS sequence"/>
</dbReference>
<dbReference type="InterPro" id="IPR029021">
    <property type="entry name" value="Prot-tyrosine_phosphatase-like"/>
</dbReference>
<dbReference type="PANTHER" id="PTHR31126:SF1">
    <property type="entry name" value="TYROSINE SPECIFIC PROTEIN PHOSPHATASES DOMAIN-CONTAINING PROTEIN"/>
    <property type="match status" value="1"/>
</dbReference>